<organism evidence="2 3">
    <name type="scientific">Leucocoprinus birnbaumii</name>
    <dbReference type="NCBI Taxonomy" id="56174"/>
    <lineage>
        <taxon>Eukaryota</taxon>
        <taxon>Fungi</taxon>
        <taxon>Dikarya</taxon>
        <taxon>Basidiomycota</taxon>
        <taxon>Agaricomycotina</taxon>
        <taxon>Agaricomycetes</taxon>
        <taxon>Agaricomycetidae</taxon>
        <taxon>Agaricales</taxon>
        <taxon>Agaricineae</taxon>
        <taxon>Agaricaceae</taxon>
        <taxon>Leucocoprinus</taxon>
    </lineage>
</organism>
<feature type="transmembrane region" description="Helical" evidence="1">
    <location>
        <begin position="189"/>
        <end position="207"/>
    </location>
</feature>
<feature type="transmembrane region" description="Helical" evidence="1">
    <location>
        <begin position="227"/>
        <end position="252"/>
    </location>
</feature>
<feature type="transmembrane region" description="Helical" evidence="1">
    <location>
        <begin position="96"/>
        <end position="123"/>
    </location>
</feature>
<reference evidence="2" key="1">
    <citation type="submission" date="2022-07" db="EMBL/GenBank/DDBJ databases">
        <title>Genome Sequence of Leucocoprinus birnbaumii.</title>
        <authorList>
            <person name="Buettner E."/>
        </authorList>
    </citation>
    <scope>NUCLEOTIDE SEQUENCE</scope>
    <source>
        <strain evidence="2">VT141</strain>
    </source>
</reference>
<feature type="transmembrane region" description="Helical" evidence="1">
    <location>
        <begin position="25"/>
        <end position="44"/>
    </location>
</feature>
<evidence type="ECO:0000313" key="3">
    <source>
        <dbReference type="Proteomes" id="UP001213000"/>
    </source>
</evidence>
<gene>
    <name evidence="2" type="ORF">NP233_g12562</name>
</gene>
<comment type="caution">
    <text evidence="2">The sequence shown here is derived from an EMBL/GenBank/DDBJ whole genome shotgun (WGS) entry which is preliminary data.</text>
</comment>
<keyword evidence="1" id="KW-0812">Transmembrane</keyword>
<keyword evidence="1" id="KW-0472">Membrane</keyword>
<feature type="transmembrane region" description="Helical" evidence="1">
    <location>
        <begin position="56"/>
        <end position="76"/>
    </location>
</feature>
<sequence length="332" mass="36764">MAAPNLALFQEVARIEVVSLTTADATLYGLSLALSLSCCRLLLLELPRDKCWRKQNLFTLFHMSLIMICGLLNLAADTNSIQVSWVDHPTATPAGSLIYYSYTFSRTAIAGMGYVVTTLIYLLTHGAQIWRLSIMWRASRYHFFVIIIPSLALLGSLVIEVVTICDILGPKVFTDREGIVIDIVEQSLTLFTGLIVTSLISGQIALARRKHIEIMGTSDISNHYFSIISMLVESFALEFVWTITSICTALAGHGGSMVSSSMNVVFIDLLPYIQLIAYLLVVYRVSTGRAWKKDTKEKLTSLQFNHEEQQTTQLTTTRASIHISGDATDAQA</sequence>
<protein>
    <submittedName>
        <fullName evidence="2">Uncharacterized protein</fullName>
    </submittedName>
</protein>
<keyword evidence="1" id="KW-1133">Transmembrane helix</keyword>
<feature type="transmembrane region" description="Helical" evidence="1">
    <location>
        <begin position="143"/>
        <end position="169"/>
    </location>
</feature>
<proteinExistence type="predicted"/>
<dbReference type="Proteomes" id="UP001213000">
    <property type="component" value="Unassembled WGS sequence"/>
</dbReference>
<dbReference type="EMBL" id="JANIEX010001866">
    <property type="protein sequence ID" value="KAJ3553808.1"/>
    <property type="molecule type" value="Genomic_DNA"/>
</dbReference>
<dbReference type="AlphaFoldDB" id="A0AAD5VEE8"/>
<accession>A0AAD5VEE8</accession>
<evidence type="ECO:0000256" key="1">
    <source>
        <dbReference type="SAM" id="Phobius"/>
    </source>
</evidence>
<keyword evidence="3" id="KW-1185">Reference proteome</keyword>
<feature type="transmembrane region" description="Helical" evidence="1">
    <location>
        <begin position="264"/>
        <end position="283"/>
    </location>
</feature>
<evidence type="ECO:0000313" key="2">
    <source>
        <dbReference type="EMBL" id="KAJ3553808.1"/>
    </source>
</evidence>
<name>A0AAD5VEE8_9AGAR</name>